<dbReference type="PROSITE" id="PS01360">
    <property type="entry name" value="ZF_MYND_1"/>
    <property type="match status" value="1"/>
</dbReference>
<dbReference type="Proteomes" id="UP000800035">
    <property type="component" value="Unassembled WGS sequence"/>
</dbReference>
<keyword evidence="2 4" id="KW-0863">Zinc-finger</keyword>
<keyword evidence="1" id="KW-0479">Metal-binding</keyword>
<dbReference type="GO" id="GO:0008270">
    <property type="term" value="F:zinc ion binding"/>
    <property type="evidence" value="ECO:0007669"/>
    <property type="project" value="UniProtKB-KW"/>
</dbReference>
<sequence>MATPTCIICNGSNAKFCSLCHSISYCSPECQKLDWPLHKAVCKTFTTLPPRPSPSHKLAILFPVDSKDPQLIWINCERRVNDEDGIAWEMPDTQHLLEIENLDPKYQHAREFKSITRNVLRGFSLSYTVQVICRETFLIDGSTPNVCVRHTTKGRMTHDWRGPMVVMRQPGTAVDPLFYEDIRASDFRVAIDYFLSY</sequence>
<evidence type="ECO:0000256" key="2">
    <source>
        <dbReference type="ARBA" id="ARBA00022771"/>
    </source>
</evidence>
<feature type="domain" description="MYND-type" evidence="5">
    <location>
        <begin position="6"/>
        <end position="42"/>
    </location>
</feature>
<dbReference type="AlphaFoldDB" id="A0A6A5TK72"/>
<evidence type="ECO:0000259" key="5">
    <source>
        <dbReference type="PROSITE" id="PS50865"/>
    </source>
</evidence>
<name>A0A6A5TK72_9PLEO</name>
<dbReference type="OrthoDB" id="437457at2759"/>
<evidence type="ECO:0000313" key="7">
    <source>
        <dbReference type="Proteomes" id="UP000800035"/>
    </source>
</evidence>
<evidence type="ECO:0000256" key="3">
    <source>
        <dbReference type="ARBA" id="ARBA00022833"/>
    </source>
</evidence>
<proteinExistence type="predicted"/>
<accession>A0A6A5TK72</accession>
<evidence type="ECO:0000256" key="1">
    <source>
        <dbReference type="ARBA" id="ARBA00022723"/>
    </source>
</evidence>
<reference evidence="6" key="1">
    <citation type="journal article" date="2020" name="Stud. Mycol.">
        <title>101 Dothideomycetes genomes: a test case for predicting lifestyles and emergence of pathogens.</title>
        <authorList>
            <person name="Haridas S."/>
            <person name="Albert R."/>
            <person name="Binder M."/>
            <person name="Bloem J."/>
            <person name="Labutti K."/>
            <person name="Salamov A."/>
            <person name="Andreopoulos B."/>
            <person name="Baker S."/>
            <person name="Barry K."/>
            <person name="Bills G."/>
            <person name="Bluhm B."/>
            <person name="Cannon C."/>
            <person name="Castanera R."/>
            <person name="Culley D."/>
            <person name="Daum C."/>
            <person name="Ezra D."/>
            <person name="Gonzalez J."/>
            <person name="Henrissat B."/>
            <person name="Kuo A."/>
            <person name="Liang C."/>
            <person name="Lipzen A."/>
            <person name="Lutzoni F."/>
            <person name="Magnuson J."/>
            <person name="Mondo S."/>
            <person name="Nolan M."/>
            <person name="Ohm R."/>
            <person name="Pangilinan J."/>
            <person name="Park H.-J."/>
            <person name="Ramirez L."/>
            <person name="Alfaro M."/>
            <person name="Sun H."/>
            <person name="Tritt A."/>
            <person name="Yoshinaga Y."/>
            <person name="Zwiers L.-H."/>
            <person name="Turgeon B."/>
            <person name="Goodwin S."/>
            <person name="Spatafora J."/>
            <person name="Crous P."/>
            <person name="Grigoriev I."/>
        </authorList>
    </citation>
    <scope>NUCLEOTIDE SEQUENCE</scope>
    <source>
        <strain evidence="6">CBS 675.92</strain>
    </source>
</reference>
<dbReference type="Pfam" id="PF01753">
    <property type="entry name" value="zf-MYND"/>
    <property type="match status" value="1"/>
</dbReference>
<keyword evidence="7" id="KW-1185">Reference proteome</keyword>
<protein>
    <recommendedName>
        <fullName evidence="5">MYND-type domain-containing protein</fullName>
    </recommendedName>
</protein>
<evidence type="ECO:0000256" key="4">
    <source>
        <dbReference type="PROSITE-ProRule" id="PRU00134"/>
    </source>
</evidence>
<dbReference type="PROSITE" id="PS50865">
    <property type="entry name" value="ZF_MYND_2"/>
    <property type="match status" value="1"/>
</dbReference>
<gene>
    <name evidence="6" type="ORF">CC80DRAFT_495103</name>
</gene>
<organism evidence="6 7">
    <name type="scientific">Byssothecium circinans</name>
    <dbReference type="NCBI Taxonomy" id="147558"/>
    <lineage>
        <taxon>Eukaryota</taxon>
        <taxon>Fungi</taxon>
        <taxon>Dikarya</taxon>
        <taxon>Ascomycota</taxon>
        <taxon>Pezizomycotina</taxon>
        <taxon>Dothideomycetes</taxon>
        <taxon>Pleosporomycetidae</taxon>
        <taxon>Pleosporales</taxon>
        <taxon>Massarineae</taxon>
        <taxon>Massarinaceae</taxon>
        <taxon>Byssothecium</taxon>
    </lineage>
</organism>
<dbReference type="Gene3D" id="6.10.140.2220">
    <property type="match status" value="1"/>
</dbReference>
<dbReference type="SUPFAM" id="SSF144232">
    <property type="entry name" value="HIT/MYND zinc finger-like"/>
    <property type="match status" value="1"/>
</dbReference>
<keyword evidence="3" id="KW-0862">Zinc</keyword>
<evidence type="ECO:0000313" key="6">
    <source>
        <dbReference type="EMBL" id="KAF1952778.1"/>
    </source>
</evidence>
<dbReference type="InterPro" id="IPR002893">
    <property type="entry name" value="Znf_MYND"/>
</dbReference>
<dbReference type="EMBL" id="ML977008">
    <property type="protein sequence ID" value="KAF1952778.1"/>
    <property type="molecule type" value="Genomic_DNA"/>
</dbReference>